<evidence type="ECO:0000256" key="6">
    <source>
        <dbReference type="ARBA" id="ARBA00023033"/>
    </source>
</evidence>
<dbReference type="PANTHER" id="PTHR47947:SF38">
    <property type="entry name" value="CYTOCHROME P450 CYP82D47-LIKE"/>
    <property type="match status" value="1"/>
</dbReference>
<evidence type="ECO:0000256" key="3">
    <source>
        <dbReference type="ARBA" id="ARBA00022723"/>
    </source>
</evidence>
<protein>
    <submittedName>
        <fullName evidence="7">Uncharacterized protein</fullName>
    </submittedName>
</protein>
<dbReference type="GO" id="GO:0046872">
    <property type="term" value="F:metal ion binding"/>
    <property type="evidence" value="ECO:0007669"/>
    <property type="project" value="UniProtKB-KW"/>
</dbReference>
<dbReference type="GO" id="GO:0004497">
    <property type="term" value="F:monooxygenase activity"/>
    <property type="evidence" value="ECO:0007669"/>
    <property type="project" value="UniProtKB-KW"/>
</dbReference>
<evidence type="ECO:0000256" key="5">
    <source>
        <dbReference type="ARBA" id="ARBA00023004"/>
    </source>
</evidence>
<dbReference type="Proteomes" id="UP000593578">
    <property type="component" value="Unassembled WGS sequence"/>
</dbReference>
<name>A0A7J8Q2L8_GOSRA</name>
<evidence type="ECO:0000256" key="4">
    <source>
        <dbReference type="ARBA" id="ARBA00023002"/>
    </source>
</evidence>
<comment type="similarity">
    <text evidence="1">Belongs to the cytochrome P450 family.</text>
</comment>
<proteinExistence type="inferred from homology"/>
<feature type="non-terminal residue" evidence="7">
    <location>
        <position position="1"/>
    </location>
</feature>
<dbReference type="EMBL" id="JABEZZ010000009">
    <property type="protein sequence ID" value="MBA0595480.1"/>
    <property type="molecule type" value="Genomic_DNA"/>
</dbReference>
<comment type="caution">
    <text evidence="7">The sequence shown here is derived from an EMBL/GenBank/DDBJ whole genome shotgun (WGS) entry which is preliminary data.</text>
</comment>
<evidence type="ECO:0000313" key="8">
    <source>
        <dbReference type="Proteomes" id="UP000593578"/>
    </source>
</evidence>
<gene>
    <name evidence="7" type="ORF">Gorai_012348</name>
</gene>
<keyword evidence="2" id="KW-0349">Heme</keyword>
<dbReference type="PANTHER" id="PTHR47947">
    <property type="entry name" value="CYTOCHROME P450 82C3-RELATED"/>
    <property type="match status" value="1"/>
</dbReference>
<keyword evidence="5" id="KW-0408">Iron</keyword>
<sequence length="177" mass="20735">MVVSGIVETRRKSMACQHDVVDSLQPLPMSVFWLGYEYAILSYELKLERFLTTHKDLDVGRGEYFELIPFDFGRKGYFGLQMVHLTLASFLQAFDISTSSNACTTITRFEQEPDESGRKFNQRCNRCHLEKNVRKDHSRLRTLYRSRGCYKLLKRNQPRKHHSVSISPKQDMMEQCS</sequence>
<evidence type="ECO:0000313" key="7">
    <source>
        <dbReference type="EMBL" id="MBA0595480.1"/>
    </source>
</evidence>
<keyword evidence="4" id="KW-0560">Oxidoreductase</keyword>
<reference evidence="7 8" key="1">
    <citation type="journal article" date="2019" name="Genome Biol. Evol.">
        <title>Insights into the evolution of the New World diploid cottons (Gossypium, subgenus Houzingenia) based on genome sequencing.</title>
        <authorList>
            <person name="Grover C.E."/>
            <person name="Arick M.A. 2nd"/>
            <person name="Thrash A."/>
            <person name="Conover J.L."/>
            <person name="Sanders W.S."/>
            <person name="Peterson D.G."/>
            <person name="Frelichowski J.E."/>
            <person name="Scheffler J.A."/>
            <person name="Scheffler B.E."/>
            <person name="Wendel J.F."/>
        </authorList>
    </citation>
    <scope>NUCLEOTIDE SEQUENCE [LARGE SCALE GENOMIC DNA]</scope>
    <source>
        <strain evidence="7">8</strain>
        <tissue evidence="7">Leaf</tissue>
    </source>
</reference>
<evidence type="ECO:0000256" key="1">
    <source>
        <dbReference type="ARBA" id="ARBA00010617"/>
    </source>
</evidence>
<dbReference type="AlphaFoldDB" id="A0A7J8Q2L8"/>
<keyword evidence="6" id="KW-0503">Monooxygenase</keyword>
<dbReference type="InterPro" id="IPR050651">
    <property type="entry name" value="Plant_Cytochrome_P450_Monoox"/>
</dbReference>
<keyword evidence="3" id="KW-0479">Metal-binding</keyword>
<accession>A0A7J8Q2L8</accession>
<organism evidence="7 8">
    <name type="scientific">Gossypium raimondii</name>
    <name type="common">Peruvian cotton</name>
    <name type="synonym">Gossypium klotzschianum subsp. raimondii</name>
    <dbReference type="NCBI Taxonomy" id="29730"/>
    <lineage>
        <taxon>Eukaryota</taxon>
        <taxon>Viridiplantae</taxon>
        <taxon>Streptophyta</taxon>
        <taxon>Embryophyta</taxon>
        <taxon>Tracheophyta</taxon>
        <taxon>Spermatophyta</taxon>
        <taxon>Magnoliopsida</taxon>
        <taxon>eudicotyledons</taxon>
        <taxon>Gunneridae</taxon>
        <taxon>Pentapetalae</taxon>
        <taxon>rosids</taxon>
        <taxon>malvids</taxon>
        <taxon>Malvales</taxon>
        <taxon>Malvaceae</taxon>
        <taxon>Malvoideae</taxon>
        <taxon>Gossypium</taxon>
    </lineage>
</organism>
<evidence type="ECO:0000256" key="2">
    <source>
        <dbReference type="ARBA" id="ARBA00022617"/>
    </source>
</evidence>